<dbReference type="PROSITE" id="PS50222">
    <property type="entry name" value="EF_HAND_2"/>
    <property type="match status" value="1"/>
</dbReference>
<keyword evidence="10" id="KW-0325">Glycoprotein</keyword>
<keyword evidence="4" id="KW-0479">Metal-binding</keyword>
<evidence type="ECO:0000256" key="11">
    <source>
        <dbReference type="ARBA" id="ARBA00023235"/>
    </source>
</evidence>
<gene>
    <name evidence="17" type="ORF">DNTS_005529</name>
</gene>
<feature type="domain" description="PPIase FKBP-type" evidence="15">
    <location>
        <begin position="153"/>
        <end position="241"/>
    </location>
</feature>
<feature type="signal peptide" evidence="14">
    <location>
        <begin position="1"/>
        <end position="17"/>
    </location>
</feature>
<evidence type="ECO:0000256" key="2">
    <source>
        <dbReference type="ARBA" id="ARBA00004240"/>
    </source>
</evidence>
<evidence type="ECO:0000256" key="7">
    <source>
        <dbReference type="ARBA" id="ARBA00022824"/>
    </source>
</evidence>
<evidence type="ECO:0000256" key="3">
    <source>
        <dbReference type="ARBA" id="ARBA00013194"/>
    </source>
</evidence>
<dbReference type="PANTHER" id="PTHR46046">
    <property type="entry name" value="PEPTIDYLPROLYL ISOMERASE"/>
    <property type="match status" value="1"/>
</dbReference>
<dbReference type="Gene3D" id="3.10.50.40">
    <property type="match status" value="3"/>
</dbReference>
<evidence type="ECO:0000256" key="1">
    <source>
        <dbReference type="ARBA" id="ARBA00000971"/>
    </source>
</evidence>
<evidence type="ECO:0000256" key="14">
    <source>
        <dbReference type="SAM" id="SignalP"/>
    </source>
</evidence>
<evidence type="ECO:0000259" key="16">
    <source>
        <dbReference type="PROSITE" id="PS50222"/>
    </source>
</evidence>
<comment type="subcellular location">
    <subcellularLocation>
        <location evidence="2">Endoplasmic reticulum</location>
    </subcellularLocation>
</comment>
<evidence type="ECO:0000256" key="9">
    <source>
        <dbReference type="ARBA" id="ARBA00023110"/>
    </source>
</evidence>
<dbReference type="GO" id="GO:0005783">
    <property type="term" value="C:endoplasmic reticulum"/>
    <property type="evidence" value="ECO:0007669"/>
    <property type="project" value="UniProtKB-SubCell"/>
</dbReference>
<feature type="domain" description="PPIase FKBP-type" evidence="15">
    <location>
        <begin position="40"/>
        <end position="129"/>
    </location>
</feature>
<dbReference type="FunFam" id="3.10.50.40:FF:000002">
    <property type="entry name" value="Peptidylprolyl isomerase"/>
    <property type="match status" value="1"/>
</dbReference>
<keyword evidence="7" id="KW-0256">Endoplasmic reticulum</keyword>
<evidence type="ECO:0000256" key="8">
    <source>
        <dbReference type="ARBA" id="ARBA00022837"/>
    </source>
</evidence>
<evidence type="ECO:0000256" key="4">
    <source>
        <dbReference type="ARBA" id="ARBA00022723"/>
    </source>
</evidence>
<dbReference type="PROSITE" id="PS50059">
    <property type="entry name" value="FKBP_PPIASE"/>
    <property type="match status" value="3"/>
</dbReference>
<evidence type="ECO:0000313" key="17">
    <source>
        <dbReference type="EMBL" id="TRY65676.1"/>
    </source>
</evidence>
<keyword evidence="5 14" id="KW-0732">Signal</keyword>
<comment type="function">
    <text evidence="12">PPIases accelerate the folding of proteins during protein synthesis.</text>
</comment>
<keyword evidence="8" id="KW-0106">Calcium</keyword>
<keyword evidence="6" id="KW-0677">Repeat</keyword>
<dbReference type="AlphaFoldDB" id="A0A553NJQ6"/>
<dbReference type="InterPro" id="IPR011992">
    <property type="entry name" value="EF-hand-dom_pair"/>
</dbReference>
<dbReference type="InterPro" id="IPR001179">
    <property type="entry name" value="PPIase_FKBP_dom"/>
</dbReference>
<dbReference type="SUPFAM" id="SSF47473">
    <property type="entry name" value="EF-hand"/>
    <property type="match status" value="1"/>
</dbReference>
<sequence length="449" mass="50036">MALKCAFLLTLTDVVWGQLEDVIIDRYFIPGLCPRDVQVGDFVRYHYTGALKDGKTFDSSLDKGFPFIGHVGVDSKVIPGLNKGVQGMCVNERRKITIPPHLGYGVLGAGDVIPPHATLVFDLHLLDLWNKEDKVQIRTLHRQEKCKRTVMPTDFVRYHYNGSLLVGDIFETSYSRNSTYNTFIGMGHVIAGVDKALEGVCVGERRRVTVPPHLAYGETGSGELIPGSAVLVFDLHVIDFHNPKDKVFINVTYKPSSCDQKSDANDLILYRYNCSLLDGTLLYSSDVFPEPTRVMLGQGKLISGLDDGLQGMCLLERREITVPPHLAHGSNGAVGIPSSAVLLFEVELLQLQKGVPEGFLFIWVDDGPDPLFPAMDINQDQEVPFEEFETFIKLQVTEGRGRIHPGVNIEDVLRDMFRNQDRNGDGKITEDELNILEDEEKGVSEHVEL</sequence>
<dbReference type="InterPro" id="IPR051989">
    <property type="entry name" value="FKBP-like_isomerase"/>
</dbReference>
<organism evidence="17 18">
    <name type="scientific">Danionella cerebrum</name>
    <dbReference type="NCBI Taxonomy" id="2873325"/>
    <lineage>
        <taxon>Eukaryota</taxon>
        <taxon>Metazoa</taxon>
        <taxon>Chordata</taxon>
        <taxon>Craniata</taxon>
        <taxon>Vertebrata</taxon>
        <taxon>Euteleostomi</taxon>
        <taxon>Actinopterygii</taxon>
        <taxon>Neopterygii</taxon>
        <taxon>Teleostei</taxon>
        <taxon>Ostariophysi</taxon>
        <taxon>Cypriniformes</taxon>
        <taxon>Danionidae</taxon>
        <taxon>Danioninae</taxon>
        <taxon>Danionella</taxon>
    </lineage>
</organism>
<keyword evidence="18" id="KW-1185">Reference proteome</keyword>
<dbReference type="Proteomes" id="UP000316079">
    <property type="component" value="Unassembled WGS sequence"/>
</dbReference>
<reference evidence="17 18" key="1">
    <citation type="journal article" date="2019" name="Sci. Data">
        <title>Hybrid genome assembly and annotation of Danionella translucida.</title>
        <authorList>
            <person name="Kadobianskyi M."/>
            <person name="Schulze L."/>
            <person name="Schuelke M."/>
            <person name="Judkewitz B."/>
        </authorList>
    </citation>
    <scope>NUCLEOTIDE SEQUENCE [LARGE SCALE GENOMIC DNA]</scope>
    <source>
        <strain evidence="17 18">Bolton</strain>
    </source>
</reference>
<comment type="catalytic activity">
    <reaction evidence="1 13">
        <text>[protein]-peptidylproline (omega=180) = [protein]-peptidylproline (omega=0)</text>
        <dbReference type="Rhea" id="RHEA:16237"/>
        <dbReference type="Rhea" id="RHEA-COMP:10747"/>
        <dbReference type="Rhea" id="RHEA-COMP:10748"/>
        <dbReference type="ChEBI" id="CHEBI:83833"/>
        <dbReference type="ChEBI" id="CHEBI:83834"/>
        <dbReference type="EC" id="5.2.1.8"/>
    </reaction>
</comment>
<feature type="domain" description="PPIase FKBP-type" evidence="15">
    <location>
        <begin position="265"/>
        <end position="352"/>
    </location>
</feature>
<feature type="chain" id="PRO_5021831934" description="peptidylprolyl isomerase" evidence="14">
    <location>
        <begin position="18"/>
        <end position="449"/>
    </location>
</feature>
<keyword evidence="9 13" id="KW-0697">Rotamase</keyword>
<name>A0A553NJQ6_9TELE</name>
<dbReference type="InterPro" id="IPR002048">
    <property type="entry name" value="EF_hand_dom"/>
</dbReference>
<evidence type="ECO:0000313" key="18">
    <source>
        <dbReference type="Proteomes" id="UP000316079"/>
    </source>
</evidence>
<comment type="caution">
    <text evidence="17">The sequence shown here is derived from an EMBL/GenBank/DDBJ whole genome shotgun (WGS) entry which is preliminary data.</text>
</comment>
<dbReference type="EC" id="5.2.1.8" evidence="3 13"/>
<accession>A0A553NJQ6</accession>
<evidence type="ECO:0000256" key="5">
    <source>
        <dbReference type="ARBA" id="ARBA00022729"/>
    </source>
</evidence>
<evidence type="ECO:0000256" key="13">
    <source>
        <dbReference type="PROSITE-ProRule" id="PRU00277"/>
    </source>
</evidence>
<evidence type="ECO:0000256" key="12">
    <source>
        <dbReference type="ARBA" id="ARBA00055986"/>
    </source>
</evidence>
<dbReference type="Gene3D" id="1.10.238.10">
    <property type="entry name" value="EF-hand"/>
    <property type="match status" value="1"/>
</dbReference>
<evidence type="ECO:0000256" key="6">
    <source>
        <dbReference type="ARBA" id="ARBA00022737"/>
    </source>
</evidence>
<dbReference type="SUPFAM" id="SSF54534">
    <property type="entry name" value="FKBP-like"/>
    <property type="match status" value="3"/>
</dbReference>
<dbReference type="EMBL" id="SRMA01026899">
    <property type="protein sequence ID" value="TRY65676.1"/>
    <property type="molecule type" value="Genomic_DNA"/>
</dbReference>
<keyword evidence="11 13" id="KW-0413">Isomerase</keyword>
<proteinExistence type="predicted"/>
<dbReference type="Pfam" id="PF00254">
    <property type="entry name" value="FKBP_C"/>
    <property type="match status" value="3"/>
</dbReference>
<dbReference type="InterPro" id="IPR046357">
    <property type="entry name" value="PPIase_dom_sf"/>
</dbReference>
<dbReference type="InterPro" id="IPR018247">
    <property type="entry name" value="EF_Hand_1_Ca_BS"/>
</dbReference>
<evidence type="ECO:0000259" key="15">
    <source>
        <dbReference type="PROSITE" id="PS50059"/>
    </source>
</evidence>
<dbReference type="PANTHER" id="PTHR46046:SF3">
    <property type="entry name" value="PEPTIDYL-PROLYL CIS-TRANS ISOMERASE FKBP10"/>
    <property type="match status" value="1"/>
</dbReference>
<dbReference type="GO" id="GO:0005509">
    <property type="term" value="F:calcium ion binding"/>
    <property type="evidence" value="ECO:0007669"/>
    <property type="project" value="InterPro"/>
</dbReference>
<feature type="domain" description="EF-hand" evidence="16">
    <location>
        <begin position="408"/>
        <end position="443"/>
    </location>
</feature>
<dbReference type="GO" id="GO:0003755">
    <property type="term" value="F:peptidyl-prolyl cis-trans isomerase activity"/>
    <property type="evidence" value="ECO:0007669"/>
    <property type="project" value="UniProtKB-KW"/>
</dbReference>
<dbReference type="PROSITE" id="PS00018">
    <property type="entry name" value="EF_HAND_1"/>
    <property type="match status" value="1"/>
</dbReference>
<dbReference type="OrthoDB" id="1902587at2759"/>
<protein>
    <recommendedName>
        <fullName evidence="3 13">peptidylprolyl isomerase</fullName>
        <ecNumber evidence="3 13">5.2.1.8</ecNumber>
    </recommendedName>
</protein>
<evidence type="ECO:0000256" key="10">
    <source>
        <dbReference type="ARBA" id="ARBA00023180"/>
    </source>
</evidence>